<evidence type="ECO:0000256" key="2">
    <source>
        <dbReference type="ARBA" id="ARBA00023125"/>
    </source>
</evidence>
<organism evidence="6 7">
    <name type="scientific">Ktedonosporobacter rubrisoli</name>
    <dbReference type="NCBI Taxonomy" id="2509675"/>
    <lineage>
        <taxon>Bacteria</taxon>
        <taxon>Bacillati</taxon>
        <taxon>Chloroflexota</taxon>
        <taxon>Ktedonobacteria</taxon>
        <taxon>Ktedonobacterales</taxon>
        <taxon>Ktedonosporobacteraceae</taxon>
        <taxon>Ktedonosporobacter</taxon>
    </lineage>
</organism>
<dbReference type="SUPFAM" id="SSF48452">
    <property type="entry name" value="TPR-like"/>
    <property type="match status" value="1"/>
</dbReference>
<gene>
    <name evidence="6" type="ORF">EPA93_16445</name>
</gene>
<proteinExistence type="predicted"/>
<dbReference type="InterPro" id="IPR027417">
    <property type="entry name" value="P-loop_NTPase"/>
</dbReference>
<dbReference type="EMBL" id="CP035758">
    <property type="protein sequence ID" value="QBD77494.1"/>
    <property type="molecule type" value="Genomic_DNA"/>
</dbReference>
<dbReference type="InterPro" id="IPR041617">
    <property type="entry name" value="TPR_MalT"/>
</dbReference>
<dbReference type="SMART" id="SM00421">
    <property type="entry name" value="HTH_LUXR"/>
    <property type="match status" value="1"/>
</dbReference>
<dbReference type="PRINTS" id="PR00038">
    <property type="entry name" value="HTHLUXR"/>
</dbReference>
<dbReference type="KEGG" id="kbs:EPA93_16445"/>
<evidence type="ECO:0000256" key="3">
    <source>
        <dbReference type="ARBA" id="ARBA00023163"/>
    </source>
</evidence>
<dbReference type="Pfam" id="PF17874">
    <property type="entry name" value="TPR_MalT"/>
    <property type="match status" value="1"/>
</dbReference>
<dbReference type="Proteomes" id="UP000290365">
    <property type="component" value="Chromosome"/>
</dbReference>
<evidence type="ECO:0000313" key="6">
    <source>
        <dbReference type="EMBL" id="QBD77494.1"/>
    </source>
</evidence>
<dbReference type="PANTHER" id="PTHR44688">
    <property type="entry name" value="DNA-BINDING TRANSCRIPTIONAL ACTIVATOR DEVR_DOSR"/>
    <property type="match status" value="1"/>
</dbReference>
<dbReference type="PANTHER" id="PTHR44688:SF16">
    <property type="entry name" value="DNA-BINDING TRANSCRIPTIONAL ACTIVATOR DEVR_DOSR"/>
    <property type="match status" value="1"/>
</dbReference>
<dbReference type="Gene3D" id="3.40.50.300">
    <property type="entry name" value="P-loop containing nucleotide triphosphate hydrolases"/>
    <property type="match status" value="1"/>
</dbReference>
<dbReference type="InterPro" id="IPR036388">
    <property type="entry name" value="WH-like_DNA-bd_sf"/>
</dbReference>
<keyword evidence="1" id="KW-0805">Transcription regulation</keyword>
<keyword evidence="2" id="KW-0238">DNA-binding</keyword>
<protein>
    <recommendedName>
        <fullName evidence="5">HTH luxR-type domain-containing protein</fullName>
    </recommendedName>
</protein>
<dbReference type="InterPro" id="IPR000792">
    <property type="entry name" value="Tscrpt_reg_LuxR_C"/>
</dbReference>
<evidence type="ECO:0000313" key="7">
    <source>
        <dbReference type="Proteomes" id="UP000290365"/>
    </source>
</evidence>
<evidence type="ECO:0000259" key="5">
    <source>
        <dbReference type="PROSITE" id="PS50043"/>
    </source>
</evidence>
<dbReference type="PROSITE" id="PS00622">
    <property type="entry name" value="HTH_LUXR_1"/>
    <property type="match status" value="1"/>
</dbReference>
<feature type="region of interest" description="Disordered" evidence="4">
    <location>
        <begin position="119"/>
        <end position="140"/>
    </location>
</feature>
<feature type="domain" description="HTH luxR-type" evidence="5">
    <location>
        <begin position="1013"/>
        <end position="1074"/>
    </location>
</feature>
<reference evidence="6 7" key="1">
    <citation type="submission" date="2019-01" db="EMBL/GenBank/DDBJ databases">
        <title>Ktedonosporobacter rubrisoli SCAWS-G2.</title>
        <authorList>
            <person name="Huang Y."/>
            <person name="Yan B."/>
        </authorList>
    </citation>
    <scope>NUCLEOTIDE SEQUENCE [LARGE SCALE GENOMIC DNA]</scope>
    <source>
        <strain evidence="6 7">SCAWS-G2</strain>
    </source>
</reference>
<dbReference type="RefSeq" id="WP_129888550.1">
    <property type="nucleotide sequence ID" value="NZ_CP035758.1"/>
</dbReference>
<dbReference type="SUPFAM" id="SSF46894">
    <property type="entry name" value="C-terminal effector domain of the bipartite response regulators"/>
    <property type="match status" value="1"/>
</dbReference>
<dbReference type="Pfam" id="PF00196">
    <property type="entry name" value="GerE"/>
    <property type="match status" value="1"/>
</dbReference>
<keyword evidence="7" id="KW-1185">Reference proteome</keyword>
<dbReference type="SUPFAM" id="SSF52540">
    <property type="entry name" value="P-loop containing nucleoside triphosphate hydrolases"/>
    <property type="match status" value="1"/>
</dbReference>
<accession>A0A4P6JQD5</accession>
<evidence type="ECO:0000256" key="4">
    <source>
        <dbReference type="SAM" id="MobiDB-lite"/>
    </source>
</evidence>
<dbReference type="PROSITE" id="PS50043">
    <property type="entry name" value="HTH_LUXR_2"/>
    <property type="match status" value="1"/>
</dbReference>
<dbReference type="InterPro" id="IPR011990">
    <property type="entry name" value="TPR-like_helical_dom_sf"/>
</dbReference>
<dbReference type="InterPro" id="IPR016032">
    <property type="entry name" value="Sig_transdc_resp-reg_C-effctor"/>
</dbReference>
<dbReference type="InterPro" id="IPR059106">
    <property type="entry name" value="WHD_MalT"/>
</dbReference>
<dbReference type="CDD" id="cd06170">
    <property type="entry name" value="LuxR_C_like"/>
    <property type="match status" value="1"/>
</dbReference>
<dbReference type="AlphaFoldDB" id="A0A4P6JQD5"/>
<evidence type="ECO:0000256" key="1">
    <source>
        <dbReference type="ARBA" id="ARBA00023015"/>
    </source>
</evidence>
<name>A0A4P6JQD5_KTERU</name>
<dbReference type="Gene3D" id="1.10.10.10">
    <property type="entry name" value="Winged helix-like DNA-binding domain superfamily/Winged helix DNA-binding domain"/>
    <property type="match status" value="1"/>
</dbReference>
<dbReference type="Pfam" id="PF25873">
    <property type="entry name" value="WHD_MalT"/>
    <property type="match status" value="1"/>
</dbReference>
<dbReference type="GO" id="GO:0006355">
    <property type="term" value="P:regulation of DNA-templated transcription"/>
    <property type="evidence" value="ECO:0007669"/>
    <property type="project" value="InterPro"/>
</dbReference>
<dbReference type="GO" id="GO:0003677">
    <property type="term" value="F:DNA binding"/>
    <property type="evidence" value="ECO:0007669"/>
    <property type="project" value="UniProtKB-KW"/>
</dbReference>
<dbReference type="OrthoDB" id="134937at2"/>
<sequence length="1083" mass="123219">MSESKASSWPVARSTPTVRDKILYSEEGAAISIVVGSEQWLAWLNEETSSTFAFRDGNGSYTARKERVGNRRGGWYWKAYRKYQGRLYRTYLGKSEDLTLERLREVAYTLAARIAADATSADDDSEEERQAQHQKPQASNMAPLLKTKLYPPQLPTWLVERASLFAQLDGSLRHKLTVVQAPAGFGKTTLVNHWLASRGVSPDFPTMCWVSLDSGDNDLMRFWRAVMTAAQRLLGQEQQAAGQAALALLTVGTYSLFESPPLELALTRLLNSFTELDKEGLLIFDDYHAISDAAIHETLAFFIEHLPKTIHVLLLTRSEPDLPLLRWRARGELFELYKAELRFSHEEMVAFLQQALPVTFSEVALSRLDTLLEGWVAGLRLLALTFARWKTPQSIEQALVVQGQYTYPQRHLLDYFMREILETQPAELQSFLLHTSVLSRLSGSLCDTITESENSKEKLEAISRAGLFLDALEGPETWYRYHALFAEALRQEARRRLGEETLAKLWRRASVWYEQEAMFIEAIEMAWLAQDMERVAELIEQLEIQYFYEPISMRSWLEQLPESVLRKHPLLCHILAVELRFPVEYRFSQTAIPASKVVLLTEDERIRVEKLLQMAVEGWTSRGMYAAIGANRAFLALSAMLGRETFSSVVKHAYEALAYLSQEDELSPYLLMYRSSSLSLVGLDKLRLGRLDEARQDLLQAEKDNLPPSNRYLNIQIRLALGKTYLLLGELRQASRYQQHVLSEAKDLNDDVSIADALLELAWVAFETNELVDAEIYAKEVNRLMQGSSLPESQALSRRAALQLALLQYARGEIAVALEQLKVLLANPWEEWTPESLLLHARTYAWYGRLLIAAGNPLMIQDGLEMKFPSGETEAITEQLEVQILRGRLLLARGEGRAALLQFTHLLIAARENQHGYHAVQIQILLALAHAACNQHKQAHYWLRQALLQTMQEGYVRLFLDEGRSIITLLRALLPTLQHEPTLRSYVQRLLQATSWRSGLAQKAQSTFGSPFFVPLSEQEERVLQLLAAGWSNQEIARELIISVNTVKYHVKHLYQKLGVSNRLQASEVARDLIRNESSVKPL</sequence>
<keyword evidence="3" id="KW-0804">Transcription</keyword>
<dbReference type="Gene3D" id="1.25.40.10">
    <property type="entry name" value="Tetratricopeptide repeat domain"/>
    <property type="match status" value="1"/>
</dbReference>